<dbReference type="Pfam" id="PF08281">
    <property type="entry name" value="Sigma70_r4_2"/>
    <property type="match status" value="1"/>
</dbReference>
<gene>
    <name evidence="6" type="ORF">AQPE_0619</name>
</gene>
<dbReference type="InterPro" id="IPR013249">
    <property type="entry name" value="RNA_pol_sigma70_r4_t2"/>
</dbReference>
<accession>A0A5K7S4S1</accession>
<keyword evidence="4" id="KW-0804">Transcription</keyword>
<dbReference type="InterPro" id="IPR039425">
    <property type="entry name" value="RNA_pol_sigma-70-like"/>
</dbReference>
<dbReference type="KEGG" id="anf:AQPE_0619"/>
<dbReference type="SUPFAM" id="SSF88946">
    <property type="entry name" value="Sigma2 domain of RNA polymerase sigma factors"/>
    <property type="match status" value="1"/>
</dbReference>
<dbReference type="NCBIfam" id="TIGR02985">
    <property type="entry name" value="Sig70_bacteroi1"/>
    <property type="match status" value="1"/>
</dbReference>
<keyword evidence="7" id="KW-1185">Reference proteome</keyword>
<name>A0A5K7S4S1_9BACT</name>
<protein>
    <submittedName>
        <fullName evidence="6">RNA polymerase ECF-type sigma factor</fullName>
    </submittedName>
</protein>
<dbReference type="InterPro" id="IPR014284">
    <property type="entry name" value="RNA_pol_sigma-70_dom"/>
</dbReference>
<evidence type="ECO:0000313" key="6">
    <source>
        <dbReference type="EMBL" id="BBE16480.1"/>
    </source>
</evidence>
<organism evidence="6 7">
    <name type="scientific">Aquipluma nitroreducens</name>
    <dbReference type="NCBI Taxonomy" id="2010828"/>
    <lineage>
        <taxon>Bacteria</taxon>
        <taxon>Pseudomonadati</taxon>
        <taxon>Bacteroidota</taxon>
        <taxon>Bacteroidia</taxon>
        <taxon>Marinilabiliales</taxon>
        <taxon>Prolixibacteraceae</taxon>
        <taxon>Aquipluma</taxon>
    </lineage>
</organism>
<dbReference type="GO" id="GO:0003677">
    <property type="term" value="F:DNA binding"/>
    <property type="evidence" value="ECO:0007669"/>
    <property type="project" value="InterPro"/>
</dbReference>
<dbReference type="CDD" id="cd06171">
    <property type="entry name" value="Sigma70_r4"/>
    <property type="match status" value="1"/>
</dbReference>
<evidence type="ECO:0000313" key="7">
    <source>
        <dbReference type="Proteomes" id="UP001193389"/>
    </source>
</evidence>
<dbReference type="AlphaFoldDB" id="A0A5K7S4S1"/>
<keyword evidence="3" id="KW-0731">Sigma factor</keyword>
<dbReference type="EMBL" id="AP018694">
    <property type="protein sequence ID" value="BBE16480.1"/>
    <property type="molecule type" value="Genomic_DNA"/>
</dbReference>
<comment type="similarity">
    <text evidence="1">Belongs to the sigma-70 factor family. ECF subfamily.</text>
</comment>
<dbReference type="Proteomes" id="UP001193389">
    <property type="component" value="Chromosome"/>
</dbReference>
<dbReference type="NCBIfam" id="TIGR02937">
    <property type="entry name" value="sigma70-ECF"/>
    <property type="match status" value="1"/>
</dbReference>
<keyword evidence="2" id="KW-0805">Transcription regulation</keyword>
<dbReference type="InterPro" id="IPR036388">
    <property type="entry name" value="WH-like_DNA-bd_sf"/>
</dbReference>
<dbReference type="SUPFAM" id="SSF88659">
    <property type="entry name" value="Sigma3 and sigma4 domains of RNA polymerase sigma factors"/>
    <property type="match status" value="1"/>
</dbReference>
<proteinExistence type="inferred from homology"/>
<evidence type="ECO:0000256" key="4">
    <source>
        <dbReference type="ARBA" id="ARBA00023163"/>
    </source>
</evidence>
<evidence type="ECO:0000259" key="5">
    <source>
        <dbReference type="Pfam" id="PF08281"/>
    </source>
</evidence>
<sequence length="197" mass="23284">MTQEREHILFTEIRNGNEEAFNKAFDLYYSRLCFFSDQILHDFDLSRSIVQQIFVDLWIKRDRLLVASLQAYLYHSTRNASLDVLKHKKVESRYLSSLEPNESIVEADLMEEAELAARINEAIQNLPEKCREIFLLCRFEGLKYAEIADRLNISVKTVEMQISIALKKLRKDLSDYQMIQLLSFFISKKHQLPYRVI</sequence>
<feature type="domain" description="RNA polymerase sigma factor 70 region 4 type 2" evidence="5">
    <location>
        <begin position="118"/>
        <end position="169"/>
    </location>
</feature>
<dbReference type="GO" id="GO:0006352">
    <property type="term" value="P:DNA-templated transcription initiation"/>
    <property type="evidence" value="ECO:0007669"/>
    <property type="project" value="InterPro"/>
</dbReference>
<evidence type="ECO:0000256" key="3">
    <source>
        <dbReference type="ARBA" id="ARBA00023082"/>
    </source>
</evidence>
<dbReference type="PANTHER" id="PTHR43133">
    <property type="entry name" value="RNA POLYMERASE ECF-TYPE SIGMA FACTO"/>
    <property type="match status" value="1"/>
</dbReference>
<dbReference type="PANTHER" id="PTHR43133:SF46">
    <property type="entry name" value="RNA POLYMERASE SIGMA-70 FACTOR ECF SUBFAMILY"/>
    <property type="match status" value="1"/>
</dbReference>
<evidence type="ECO:0000256" key="1">
    <source>
        <dbReference type="ARBA" id="ARBA00010641"/>
    </source>
</evidence>
<dbReference type="Gene3D" id="1.10.1740.10">
    <property type="match status" value="1"/>
</dbReference>
<reference evidence="6" key="1">
    <citation type="journal article" date="2020" name="Int. J. Syst. Evol. Microbiol.">
        <title>Aquipluma nitroreducens gen. nov. sp. nov., a novel facultatively anaerobic bacterium isolated from a freshwater lake.</title>
        <authorList>
            <person name="Watanabe M."/>
            <person name="Kojima H."/>
            <person name="Fukui M."/>
        </authorList>
    </citation>
    <scope>NUCLEOTIDE SEQUENCE</scope>
    <source>
        <strain evidence="6">MeG22</strain>
    </source>
</reference>
<dbReference type="InterPro" id="IPR014327">
    <property type="entry name" value="RNA_pol_sigma70_bacteroid"/>
</dbReference>
<dbReference type="GO" id="GO:0016987">
    <property type="term" value="F:sigma factor activity"/>
    <property type="evidence" value="ECO:0007669"/>
    <property type="project" value="UniProtKB-KW"/>
</dbReference>
<dbReference type="InterPro" id="IPR013325">
    <property type="entry name" value="RNA_pol_sigma_r2"/>
</dbReference>
<dbReference type="InterPro" id="IPR013324">
    <property type="entry name" value="RNA_pol_sigma_r3/r4-like"/>
</dbReference>
<dbReference type="Gene3D" id="1.10.10.10">
    <property type="entry name" value="Winged helix-like DNA-binding domain superfamily/Winged helix DNA-binding domain"/>
    <property type="match status" value="1"/>
</dbReference>
<evidence type="ECO:0000256" key="2">
    <source>
        <dbReference type="ARBA" id="ARBA00023015"/>
    </source>
</evidence>